<dbReference type="GO" id="GO:0005886">
    <property type="term" value="C:plasma membrane"/>
    <property type="evidence" value="ECO:0007669"/>
    <property type="project" value="UniProtKB-SubCell"/>
</dbReference>
<feature type="transmembrane region" description="Helical" evidence="6">
    <location>
        <begin position="192"/>
        <end position="212"/>
    </location>
</feature>
<dbReference type="PANTHER" id="PTHR23513">
    <property type="entry name" value="INTEGRAL MEMBRANE EFFLUX PROTEIN-RELATED"/>
    <property type="match status" value="1"/>
</dbReference>
<evidence type="ECO:0000256" key="2">
    <source>
        <dbReference type="ARBA" id="ARBA00022475"/>
    </source>
</evidence>
<keyword evidence="2" id="KW-1003">Cell membrane</keyword>
<feature type="transmembrane region" description="Helical" evidence="6">
    <location>
        <begin position="306"/>
        <end position="324"/>
    </location>
</feature>
<keyword evidence="3 6" id="KW-0812">Transmembrane</keyword>
<evidence type="ECO:0000256" key="6">
    <source>
        <dbReference type="SAM" id="Phobius"/>
    </source>
</evidence>
<dbReference type="EMBL" id="RSEB01000004">
    <property type="protein sequence ID" value="RRR98451.1"/>
    <property type="molecule type" value="Genomic_DNA"/>
</dbReference>
<feature type="transmembrane region" description="Helical" evidence="6">
    <location>
        <begin position="242"/>
        <end position="263"/>
    </location>
</feature>
<keyword evidence="8" id="KW-1185">Reference proteome</keyword>
<feature type="transmembrane region" description="Helical" evidence="6">
    <location>
        <begin position="156"/>
        <end position="186"/>
    </location>
</feature>
<sequence length="435" mass="44462">MVRTATGPGRGAHRRGLGERMGAGRAGFREVVASREFRVLWLAQAQSRIGDQLARVALALLVYDRTSSAAMTALVYALTFLPPLLTAPLLAGFADRCSRRAVMVAVDLLRAVLIGLMAVPGTPLAALMVLVLLATCPQPLFSAARNATLPRVLPDARFAVGMSVITATDGLAQIAGFTAGGLLVAATGDPRPVLAVNAATFVLSAALLHWGIGPHRPEPSAQSGRRGFAVAGVGYVVRDRTLLGLASVMWVFGCFVVPEALAVPYAAEIGAGEEAVGLLMAGDVIGMTVGAVAVAKTGARWRRRLLVPLAAATGLPLMATALAPGVLPTVVLWAAAGCLGSYMVFAQIAFTQLVPDHVRARAIAFASAGLQTAQGVGVMLGGVLAEAVPPSLAIAVSAAAGSTAALLIGAVHRLGRVDPEVGVRLPAAQREPVGA</sequence>
<organism evidence="7 8">
    <name type="scientific">Glycomyces terrestris</name>
    <dbReference type="NCBI Taxonomy" id="2493553"/>
    <lineage>
        <taxon>Bacteria</taxon>
        <taxon>Bacillati</taxon>
        <taxon>Actinomycetota</taxon>
        <taxon>Actinomycetes</taxon>
        <taxon>Glycomycetales</taxon>
        <taxon>Glycomycetaceae</taxon>
        <taxon>Glycomyces</taxon>
    </lineage>
</organism>
<feature type="transmembrane region" description="Helical" evidence="6">
    <location>
        <begin position="362"/>
        <end position="385"/>
    </location>
</feature>
<dbReference type="GO" id="GO:0022857">
    <property type="term" value="F:transmembrane transporter activity"/>
    <property type="evidence" value="ECO:0007669"/>
    <property type="project" value="InterPro"/>
</dbReference>
<protein>
    <submittedName>
        <fullName evidence="7">MFS transporter</fullName>
    </submittedName>
</protein>
<reference evidence="7 8" key="1">
    <citation type="submission" date="2018-12" db="EMBL/GenBank/DDBJ databases">
        <title>Glycomyces sp. YIM 121974 draft genome.</title>
        <authorList>
            <person name="Li Q."/>
        </authorList>
    </citation>
    <scope>NUCLEOTIDE SEQUENCE [LARGE SCALE GENOMIC DNA]</scope>
    <source>
        <strain evidence="7 8">YIM 121974</strain>
    </source>
</reference>
<accession>A0A426UW85</accession>
<dbReference type="SUPFAM" id="SSF103473">
    <property type="entry name" value="MFS general substrate transporter"/>
    <property type="match status" value="1"/>
</dbReference>
<evidence type="ECO:0000256" key="4">
    <source>
        <dbReference type="ARBA" id="ARBA00022989"/>
    </source>
</evidence>
<dbReference type="AlphaFoldDB" id="A0A426UW85"/>
<dbReference type="InterPro" id="IPR036259">
    <property type="entry name" value="MFS_trans_sf"/>
</dbReference>
<gene>
    <name evidence="7" type="ORF">EIW28_16335</name>
</gene>
<dbReference type="InterPro" id="IPR011701">
    <property type="entry name" value="MFS"/>
</dbReference>
<proteinExistence type="predicted"/>
<comment type="subcellular location">
    <subcellularLocation>
        <location evidence="1">Cell membrane</location>
        <topology evidence="1">Multi-pass membrane protein</topology>
    </subcellularLocation>
</comment>
<dbReference type="Gene3D" id="1.20.1250.20">
    <property type="entry name" value="MFS general substrate transporter like domains"/>
    <property type="match status" value="1"/>
</dbReference>
<evidence type="ECO:0000256" key="1">
    <source>
        <dbReference type="ARBA" id="ARBA00004651"/>
    </source>
</evidence>
<feature type="transmembrane region" description="Helical" evidence="6">
    <location>
        <begin position="73"/>
        <end position="94"/>
    </location>
</feature>
<comment type="caution">
    <text evidence="7">The sequence shown here is derived from an EMBL/GenBank/DDBJ whole genome shotgun (WGS) entry which is preliminary data.</text>
</comment>
<feature type="transmembrane region" description="Helical" evidence="6">
    <location>
        <begin position="330"/>
        <end position="350"/>
    </location>
</feature>
<dbReference type="CDD" id="cd06173">
    <property type="entry name" value="MFS_MefA_like"/>
    <property type="match status" value="1"/>
</dbReference>
<dbReference type="PANTHER" id="PTHR23513:SF11">
    <property type="entry name" value="STAPHYLOFERRIN A TRANSPORTER"/>
    <property type="match status" value="1"/>
</dbReference>
<dbReference type="Pfam" id="PF07690">
    <property type="entry name" value="MFS_1"/>
    <property type="match status" value="2"/>
</dbReference>
<dbReference type="Proteomes" id="UP000277256">
    <property type="component" value="Unassembled WGS sequence"/>
</dbReference>
<feature type="transmembrane region" description="Helical" evidence="6">
    <location>
        <begin position="391"/>
        <end position="411"/>
    </location>
</feature>
<evidence type="ECO:0000256" key="5">
    <source>
        <dbReference type="ARBA" id="ARBA00023136"/>
    </source>
</evidence>
<keyword evidence="4 6" id="KW-1133">Transmembrane helix</keyword>
<evidence type="ECO:0000313" key="7">
    <source>
        <dbReference type="EMBL" id="RRR98451.1"/>
    </source>
</evidence>
<name>A0A426UW85_9ACTN</name>
<evidence type="ECO:0000256" key="3">
    <source>
        <dbReference type="ARBA" id="ARBA00022692"/>
    </source>
</evidence>
<keyword evidence="5 6" id="KW-0472">Membrane</keyword>
<evidence type="ECO:0000313" key="8">
    <source>
        <dbReference type="Proteomes" id="UP000277256"/>
    </source>
</evidence>